<feature type="compositionally biased region" description="Gly residues" evidence="1">
    <location>
        <begin position="384"/>
        <end position="396"/>
    </location>
</feature>
<feature type="region of interest" description="Disordered" evidence="1">
    <location>
        <begin position="256"/>
        <end position="448"/>
    </location>
</feature>
<dbReference type="OrthoDB" id="2683368at2759"/>
<evidence type="ECO:0000256" key="1">
    <source>
        <dbReference type="SAM" id="MobiDB-lite"/>
    </source>
</evidence>
<feature type="compositionally biased region" description="Polar residues" evidence="1">
    <location>
        <begin position="147"/>
        <end position="160"/>
    </location>
</feature>
<proteinExistence type="predicted"/>
<dbReference type="EMBL" id="JAAAJB010000197">
    <property type="protein sequence ID" value="KAG0262097.1"/>
    <property type="molecule type" value="Genomic_DNA"/>
</dbReference>
<feature type="compositionally biased region" description="Pro residues" evidence="1">
    <location>
        <begin position="1"/>
        <end position="10"/>
    </location>
</feature>
<name>A0A9P6U6V8_9FUNG</name>
<feature type="compositionally biased region" description="Low complexity" evidence="1">
    <location>
        <begin position="266"/>
        <end position="285"/>
    </location>
</feature>
<feature type="compositionally biased region" description="Basic and acidic residues" evidence="1">
    <location>
        <begin position="352"/>
        <end position="364"/>
    </location>
</feature>
<comment type="caution">
    <text evidence="2">The sequence shown here is derived from an EMBL/GenBank/DDBJ whole genome shotgun (WGS) entry which is preliminary data.</text>
</comment>
<feature type="compositionally biased region" description="Low complexity" evidence="1">
    <location>
        <begin position="38"/>
        <end position="94"/>
    </location>
</feature>
<gene>
    <name evidence="2" type="ORF">DFQ27_002544</name>
</gene>
<feature type="compositionally biased region" description="Polar residues" evidence="1">
    <location>
        <begin position="428"/>
        <end position="441"/>
    </location>
</feature>
<feature type="compositionally biased region" description="Basic and acidic residues" evidence="1">
    <location>
        <begin position="309"/>
        <end position="327"/>
    </location>
</feature>
<feature type="compositionally biased region" description="Polar residues" evidence="1">
    <location>
        <begin position="95"/>
        <end position="108"/>
    </location>
</feature>
<dbReference type="Proteomes" id="UP000807716">
    <property type="component" value="Unassembled WGS sequence"/>
</dbReference>
<protein>
    <submittedName>
        <fullName evidence="2">Uncharacterized protein</fullName>
    </submittedName>
</protein>
<dbReference type="AlphaFoldDB" id="A0A9P6U6V8"/>
<feature type="compositionally biased region" description="Low complexity" evidence="1">
    <location>
        <begin position="410"/>
        <end position="422"/>
    </location>
</feature>
<accession>A0A9P6U6V8</accession>
<evidence type="ECO:0000313" key="3">
    <source>
        <dbReference type="Proteomes" id="UP000807716"/>
    </source>
</evidence>
<sequence length="448" mass="48360">MPGRGGPPPHQQQYGQYGGNQGYGQQYGGPSGYGGYGQQQQQQQYGNFQQQQGYYGQQQQNPQGQFQQQPGRQYQQQPQQQFNHYQPPQQQQQQHEPSSYSSRPTNRNPGMRPPNLQPAQSSYGSNKTASNSNGSTSSGRTPTTSSFPQPQGRQQQSLRTNRGFASPEPSQPSPTGKGQGQEQQQPQAPSSGNSSTGYGTSLWNKMLAAKEVINATITGEERWADSDDSDHEGESHVARVLREYVEKKEDAAMAEQIAQMELSMSQQQHQQQQYSGGVSNGSVGSTAKNQSLRDALRKDHSSFTSNSSGDDHYSRSLRSRGMDDRDSNQSGNNSSGGGINLMNRFRAASDASRNDALNKLEGRGQGDALQAQISHLGSTSPRGQRGGGGGGGGGGLSPSAAGGDRYGATSPSNMSYSSSSNSLREAYQNRNRSNTTQHQQHGSGGRYF</sequence>
<feature type="compositionally biased region" description="Gly residues" evidence="1">
    <location>
        <begin position="16"/>
        <end position="37"/>
    </location>
</feature>
<organism evidence="2 3">
    <name type="scientific">Actinomortierella ambigua</name>
    <dbReference type="NCBI Taxonomy" id="1343610"/>
    <lineage>
        <taxon>Eukaryota</taxon>
        <taxon>Fungi</taxon>
        <taxon>Fungi incertae sedis</taxon>
        <taxon>Mucoromycota</taxon>
        <taxon>Mortierellomycotina</taxon>
        <taxon>Mortierellomycetes</taxon>
        <taxon>Mortierellales</taxon>
        <taxon>Mortierellaceae</taxon>
        <taxon>Actinomortierella</taxon>
    </lineage>
</organism>
<keyword evidence="3" id="KW-1185">Reference proteome</keyword>
<feature type="region of interest" description="Disordered" evidence="1">
    <location>
        <begin position="1"/>
        <end position="200"/>
    </location>
</feature>
<feature type="compositionally biased region" description="Low complexity" evidence="1">
    <location>
        <begin position="180"/>
        <end position="200"/>
    </location>
</feature>
<feature type="compositionally biased region" description="Low complexity" evidence="1">
    <location>
        <begin position="124"/>
        <end position="146"/>
    </location>
</feature>
<reference evidence="2" key="1">
    <citation type="journal article" date="2020" name="Fungal Divers.">
        <title>Resolving the Mortierellaceae phylogeny through synthesis of multi-gene phylogenetics and phylogenomics.</title>
        <authorList>
            <person name="Vandepol N."/>
            <person name="Liber J."/>
            <person name="Desiro A."/>
            <person name="Na H."/>
            <person name="Kennedy M."/>
            <person name="Barry K."/>
            <person name="Grigoriev I.V."/>
            <person name="Miller A.N."/>
            <person name="O'Donnell K."/>
            <person name="Stajich J.E."/>
            <person name="Bonito G."/>
        </authorList>
    </citation>
    <scope>NUCLEOTIDE SEQUENCE</scope>
    <source>
        <strain evidence="2">BC1065</strain>
    </source>
</reference>
<evidence type="ECO:0000313" key="2">
    <source>
        <dbReference type="EMBL" id="KAG0262097.1"/>
    </source>
</evidence>